<sequence>MPSEKGGCDLDKAHAVPMALCNRGWLSHRRKCIKQAAFASVDDFDGLPVSDDILLHIFASFKSMADLIRCAATCRRWRCIVSGNASYICHSTPLLDRKSCVILELRRVSLAAVLRLAVWNPMTGDVSVLPALSGKDRVHGYAYTLHNADDLPCSSSSFSVVLVYHRRSFLACHSYSSDTKIWGPEGRITGAKISSKHLQKTNTTTVVRNVVFWND</sequence>
<accession>A0A6G1F0C4</accession>
<dbReference type="OrthoDB" id="618196at2759"/>
<dbReference type="SMART" id="SM00256">
    <property type="entry name" value="FBOX"/>
    <property type="match status" value="1"/>
</dbReference>
<dbReference type="AlphaFoldDB" id="A0A6G1F0C4"/>
<dbReference type="Gene3D" id="1.20.1280.50">
    <property type="match status" value="1"/>
</dbReference>
<comment type="caution">
    <text evidence="2">The sequence shown here is derived from an EMBL/GenBank/DDBJ whole genome shotgun (WGS) entry which is preliminary data.</text>
</comment>
<dbReference type="Proteomes" id="UP000479710">
    <property type="component" value="Unassembled WGS sequence"/>
</dbReference>
<organism evidence="2 3">
    <name type="scientific">Oryza meyeriana var. granulata</name>
    <dbReference type="NCBI Taxonomy" id="110450"/>
    <lineage>
        <taxon>Eukaryota</taxon>
        <taxon>Viridiplantae</taxon>
        <taxon>Streptophyta</taxon>
        <taxon>Embryophyta</taxon>
        <taxon>Tracheophyta</taxon>
        <taxon>Spermatophyta</taxon>
        <taxon>Magnoliopsida</taxon>
        <taxon>Liliopsida</taxon>
        <taxon>Poales</taxon>
        <taxon>Poaceae</taxon>
        <taxon>BOP clade</taxon>
        <taxon>Oryzoideae</taxon>
        <taxon>Oryzeae</taxon>
        <taxon>Oryzinae</taxon>
        <taxon>Oryza</taxon>
        <taxon>Oryza meyeriana</taxon>
    </lineage>
</organism>
<dbReference type="InterPro" id="IPR036047">
    <property type="entry name" value="F-box-like_dom_sf"/>
</dbReference>
<dbReference type="EMBL" id="SPHZ02000002">
    <property type="protein sequence ID" value="KAF0930285.1"/>
    <property type="molecule type" value="Genomic_DNA"/>
</dbReference>
<protein>
    <recommendedName>
        <fullName evidence="1">F-box domain-containing protein</fullName>
    </recommendedName>
</protein>
<evidence type="ECO:0000259" key="1">
    <source>
        <dbReference type="SMART" id="SM00256"/>
    </source>
</evidence>
<proteinExistence type="predicted"/>
<dbReference type="PANTHER" id="PTHR36140:SF1">
    <property type="entry name" value="F-BOX DOMAIN CONTAINING PROTEIN, EXPRESSED"/>
    <property type="match status" value="1"/>
</dbReference>
<keyword evidence="3" id="KW-1185">Reference proteome</keyword>
<gene>
    <name evidence="2" type="ORF">E2562_031894</name>
</gene>
<dbReference type="Pfam" id="PF12937">
    <property type="entry name" value="F-box-like"/>
    <property type="match status" value="1"/>
</dbReference>
<dbReference type="InterPro" id="IPR001810">
    <property type="entry name" value="F-box_dom"/>
</dbReference>
<feature type="domain" description="F-box" evidence="1">
    <location>
        <begin position="49"/>
        <end position="90"/>
    </location>
</feature>
<dbReference type="PANTHER" id="PTHR36140">
    <property type="entry name" value="F-BOX DOMAIN-CONTAINING PROTEIN-RELATED"/>
    <property type="match status" value="1"/>
</dbReference>
<name>A0A6G1F0C4_9ORYZ</name>
<evidence type="ECO:0000313" key="3">
    <source>
        <dbReference type="Proteomes" id="UP000479710"/>
    </source>
</evidence>
<dbReference type="SUPFAM" id="SSF81383">
    <property type="entry name" value="F-box domain"/>
    <property type="match status" value="1"/>
</dbReference>
<evidence type="ECO:0000313" key="2">
    <source>
        <dbReference type="EMBL" id="KAF0930285.1"/>
    </source>
</evidence>
<reference evidence="2 3" key="1">
    <citation type="submission" date="2019-11" db="EMBL/GenBank/DDBJ databases">
        <title>Whole genome sequence of Oryza granulata.</title>
        <authorList>
            <person name="Li W."/>
        </authorList>
    </citation>
    <scope>NUCLEOTIDE SEQUENCE [LARGE SCALE GENOMIC DNA]</scope>
    <source>
        <strain evidence="3">cv. Menghai</strain>
        <tissue evidence="2">Leaf</tissue>
    </source>
</reference>